<evidence type="ECO:0000313" key="3">
    <source>
        <dbReference type="EMBL" id="SFF72755.1"/>
    </source>
</evidence>
<protein>
    <recommendedName>
        <fullName evidence="5">Short C-terminal domain-containing protein</fullName>
    </recommendedName>
</protein>
<evidence type="ECO:0000259" key="2">
    <source>
        <dbReference type="Pfam" id="PF14472"/>
    </source>
</evidence>
<accession>A0A1I2L0M2</accession>
<evidence type="ECO:0000259" key="1">
    <source>
        <dbReference type="Pfam" id="PF09851"/>
    </source>
</evidence>
<sequence length="149" mass="16976">MKKVIQFKDGDKLKVTIDNEFIHFHRKGVFNSITGLKGKDSIRLDNISDVQFKKPGMLSGYIQFTLVTDKNKIKVHKAVTDKNSIIFSKKEVSKAEEIKEIIEAYIAENSITPYSNTSVANELEKLAELKEKGILTEKEFVNQKSKILK</sequence>
<dbReference type="RefSeq" id="WP_089751105.1">
    <property type="nucleotide sequence ID" value="NZ_FOOG01000007.1"/>
</dbReference>
<feature type="domain" description="DUF4429" evidence="2">
    <location>
        <begin position="15"/>
        <end position="100"/>
    </location>
</feature>
<dbReference type="Proteomes" id="UP000198897">
    <property type="component" value="Unassembled WGS sequence"/>
</dbReference>
<name>A0A1I2L0M2_9BACI</name>
<dbReference type="InterPro" id="IPR027860">
    <property type="entry name" value="DUF4429"/>
</dbReference>
<feature type="domain" description="SHOCT" evidence="1">
    <location>
        <begin position="122"/>
        <end position="148"/>
    </location>
</feature>
<dbReference type="EMBL" id="FOOG01000007">
    <property type="protein sequence ID" value="SFF72755.1"/>
    <property type="molecule type" value="Genomic_DNA"/>
</dbReference>
<dbReference type="AlphaFoldDB" id="A0A1I2L0M2"/>
<evidence type="ECO:0008006" key="5">
    <source>
        <dbReference type="Google" id="ProtNLM"/>
    </source>
</evidence>
<organism evidence="3 4">
    <name type="scientific">Halobacillus alkaliphilus</name>
    <dbReference type="NCBI Taxonomy" id="396056"/>
    <lineage>
        <taxon>Bacteria</taxon>
        <taxon>Bacillati</taxon>
        <taxon>Bacillota</taxon>
        <taxon>Bacilli</taxon>
        <taxon>Bacillales</taxon>
        <taxon>Bacillaceae</taxon>
        <taxon>Halobacillus</taxon>
    </lineage>
</organism>
<dbReference type="Pfam" id="PF14472">
    <property type="entry name" value="DUF4429"/>
    <property type="match status" value="1"/>
</dbReference>
<gene>
    <name evidence="3" type="ORF">SAMN05216353_10723</name>
</gene>
<proteinExistence type="predicted"/>
<evidence type="ECO:0000313" key="4">
    <source>
        <dbReference type="Proteomes" id="UP000198897"/>
    </source>
</evidence>
<dbReference type="Pfam" id="PF09851">
    <property type="entry name" value="SHOCT"/>
    <property type="match status" value="1"/>
</dbReference>
<dbReference type="InterPro" id="IPR018649">
    <property type="entry name" value="SHOCT"/>
</dbReference>
<reference evidence="4" key="1">
    <citation type="submission" date="2016-10" db="EMBL/GenBank/DDBJ databases">
        <authorList>
            <person name="Varghese N."/>
            <person name="Submissions S."/>
        </authorList>
    </citation>
    <scope>NUCLEOTIDE SEQUENCE [LARGE SCALE GENOMIC DNA]</scope>
    <source>
        <strain evidence="4">FP5</strain>
    </source>
</reference>
<keyword evidence="4" id="KW-1185">Reference proteome</keyword>